<comment type="caution">
    <text evidence="4">The sequence shown here is derived from an EMBL/GenBank/DDBJ whole genome shotgun (WGS) entry which is preliminary data.</text>
</comment>
<name>A0A2M9CQU5_9CELL</name>
<evidence type="ECO:0000256" key="3">
    <source>
        <dbReference type="SAM" id="MobiDB-lite"/>
    </source>
</evidence>
<protein>
    <recommendedName>
        <fullName evidence="2">Segregation and condensation protein A</fullName>
    </recommendedName>
</protein>
<sequence length="322" mass="34622">MTAVDVAPGPATSDTATPPEPRSPRGGFEVHLENFSGPFDLLLSLITKHRLDITEVALGQVTDEFIAYIRAAERAPDGTLGWDLGTASEFLVVAATLLDLKAARLLPAGVVDDAEDLELLEARDLLFARLLQYRAYKQVAGIVAERLATEGRRFPRQVQLEPHLAAMLPELVWQIGPDQLAQLAARALEPKAPPPGVDLAHLHAPVVSVREQAQIVVEHLRRDGAATFRSLTAGAEPGVVVARFLALLELFRQALVGFEQVEALGELTVRWTGESDDGPGGSPAGADFEEFDGAEDPPGGVDVDDGPQHAPHDEKQDEADDR</sequence>
<feature type="region of interest" description="Disordered" evidence="3">
    <location>
        <begin position="271"/>
        <end position="322"/>
    </location>
</feature>
<dbReference type="PANTHER" id="PTHR33969:SF2">
    <property type="entry name" value="SEGREGATION AND CONDENSATION PROTEIN A"/>
    <property type="match status" value="1"/>
</dbReference>
<dbReference type="OrthoDB" id="9811016at2"/>
<dbReference type="InterPro" id="IPR003768">
    <property type="entry name" value="ScpA"/>
</dbReference>
<dbReference type="Gene3D" id="6.10.250.2410">
    <property type="match status" value="1"/>
</dbReference>
<evidence type="ECO:0000256" key="2">
    <source>
        <dbReference type="ARBA" id="ARBA00044777"/>
    </source>
</evidence>
<keyword evidence="5" id="KW-1185">Reference proteome</keyword>
<evidence type="ECO:0000313" key="4">
    <source>
        <dbReference type="EMBL" id="PJJ74293.1"/>
    </source>
</evidence>
<dbReference type="GO" id="GO:0007059">
    <property type="term" value="P:chromosome segregation"/>
    <property type="evidence" value="ECO:0007669"/>
    <property type="project" value="UniProtKB-KW"/>
</dbReference>
<evidence type="ECO:0000313" key="5">
    <source>
        <dbReference type="Proteomes" id="UP000231693"/>
    </source>
</evidence>
<proteinExistence type="predicted"/>
<reference evidence="4 5" key="1">
    <citation type="submission" date="2017-11" db="EMBL/GenBank/DDBJ databases">
        <title>Genomic Encyclopedia of Archaeal and Bacterial Type Strains, Phase II (KMG-II): From Individual Species to Whole Genera.</title>
        <authorList>
            <person name="Goeker M."/>
        </authorList>
    </citation>
    <scope>NUCLEOTIDE SEQUENCE [LARGE SCALE GENOMIC DNA]</scope>
    <source>
        <strain evidence="4 5">DSM 25478</strain>
    </source>
</reference>
<dbReference type="Proteomes" id="UP000231693">
    <property type="component" value="Unassembled WGS sequence"/>
</dbReference>
<dbReference type="AlphaFoldDB" id="A0A2M9CQU5"/>
<dbReference type="Pfam" id="PF02616">
    <property type="entry name" value="SMC_ScpA"/>
    <property type="match status" value="1"/>
</dbReference>
<feature type="compositionally biased region" description="Basic and acidic residues" evidence="3">
    <location>
        <begin position="306"/>
        <end position="315"/>
    </location>
</feature>
<dbReference type="PANTHER" id="PTHR33969">
    <property type="entry name" value="SEGREGATION AND CONDENSATION PROTEIN A"/>
    <property type="match status" value="1"/>
</dbReference>
<organism evidence="4 5">
    <name type="scientific">Sediminihabitans luteus</name>
    <dbReference type="NCBI Taxonomy" id="1138585"/>
    <lineage>
        <taxon>Bacteria</taxon>
        <taxon>Bacillati</taxon>
        <taxon>Actinomycetota</taxon>
        <taxon>Actinomycetes</taxon>
        <taxon>Micrococcales</taxon>
        <taxon>Cellulomonadaceae</taxon>
        <taxon>Sediminihabitans</taxon>
    </lineage>
</organism>
<accession>A0A2M9CQU5</accession>
<keyword evidence="1" id="KW-0159">Chromosome partition</keyword>
<dbReference type="EMBL" id="PGFE01000002">
    <property type="protein sequence ID" value="PJJ74293.1"/>
    <property type="molecule type" value="Genomic_DNA"/>
</dbReference>
<evidence type="ECO:0000256" key="1">
    <source>
        <dbReference type="ARBA" id="ARBA00022829"/>
    </source>
</evidence>
<gene>
    <name evidence="4" type="ORF">CLV28_1788</name>
</gene>
<feature type="region of interest" description="Disordered" evidence="3">
    <location>
        <begin position="1"/>
        <end position="26"/>
    </location>
</feature>